<reference evidence="9" key="1">
    <citation type="journal article" date="2016" name="Front. Microbiol.">
        <title>The complete genome sequence of hyperthermophile Dictyoglomus turgidum DSM 6724 reveals a specialized carbohydrate fermentor.</title>
        <authorList>
            <person name="Brumm P.J."/>
            <person name="Gowda K."/>
            <person name="Robb F.T."/>
            <person name="Mead D.A."/>
        </authorList>
    </citation>
    <scope>NUCLEOTIDE SEQUENCE [LARGE SCALE GENOMIC DNA]</scope>
    <source>
        <strain evidence="9">DSM 6724 / Z-1310</strain>
    </source>
</reference>
<evidence type="ECO:0000256" key="3">
    <source>
        <dbReference type="ARBA" id="ARBA00023295"/>
    </source>
</evidence>
<comment type="catalytic activity">
    <reaction evidence="4">
        <text>Hydrolysis of terminal non-reducing beta-D-fructofuranoside residues in beta-D-fructofuranosides.</text>
        <dbReference type="EC" id="3.2.1.26"/>
    </reaction>
</comment>
<dbReference type="SUPFAM" id="SSF49899">
    <property type="entry name" value="Concanavalin A-like lectins/glucanases"/>
    <property type="match status" value="1"/>
</dbReference>
<dbReference type="InterPro" id="IPR013320">
    <property type="entry name" value="ConA-like_dom_sf"/>
</dbReference>
<keyword evidence="9" id="KW-1185">Reference proteome</keyword>
<dbReference type="EnsemblBacteria" id="ACK41841">
    <property type="protein sequence ID" value="ACK41841"/>
    <property type="gene ID" value="Dtur_0551"/>
</dbReference>
<dbReference type="PANTHER" id="PTHR43101:SF1">
    <property type="entry name" value="BETA-FRUCTOSIDASE"/>
    <property type="match status" value="1"/>
</dbReference>
<dbReference type="Pfam" id="PF00251">
    <property type="entry name" value="Glyco_hydro_32N"/>
    <property type="match status" value="1"/>
</dbReference>
<evidence type="ECO:0000259" key="7">
    <source>
        <dbReference type="Pfam" id="PF08244"/>
    </source>
</evidence>
<accession>B8DZA8</accession>
<dbReference type="EMBL" id="CP001251">
    <property type="protein sequence ID" value="ACK41841.1"/>
    <property type="molecule type" value="Genomic_DNA"/>
</dbReference>
<dbReference type="GO" id="GO:0005737">
    <property type="term" value="C:cytoplasm"/>
    <property type="evidence" value="ECO:0007669"/>
    <property type="project" value="UniProtKB-SubCell"/>
</dbReference>
<proteinExistence type="inferred from homology"/>
<dbReference type="InterPro" id="IPR051214">
    <property type="entry name" value="GH32_Enzymes"/>
</dbReference>
<keyword evidence="5" id="KW-0963">Cytoplasm</keyword>
<dbReference type="PANTHER" id="PTHR43101">
    <property type="entry name" value="BETA-FRUCTOSIDASE"/>
    <property type="match status" value="1"/>
</dbReference>
<dbReference type="Proteomes" id="UP000007719">
    <property type="component" value="Chromosome"/>
</dbReference>
<dbReference type="GO" id="GO:0005985">
    <property type="term" value="P:sucrose metabolic process"/>
    <property type="evidence" value="ECO:0007669"/>
    <property type="project" value="UniProtKB-UniPathway"/>
</dbReference>
<dbReference type="InterPro" id="IPR013148">
    <property type="entry name" value="Glyco_hydro_32_N"/>
</dbReference>
<dbReference type="Gene3D" id="2.115.10.20">
    <property type="entry name" value="Glycosyl hydrolase domain, family 43"/>
    <property type="match status" value="1"/>
</dbReference>
<dbReference type="UniPathway" id="UPA00238"/>
<dbReference type="FunCoup" id="B8DZA8">
    <property type="interactions" value="26"/>
</dbReference>
<keyword evidence="2 4" id="KW-0378">Hydrolase</keyword>
<dbReference type="GO" id="GO:0004575">
    <property type="term" value="F:sucrose alpha-glucosidase activity"/>
    <property type="evidence" value="ECO:0000318"/>
    <property type="project" value="GO_Central"/>
</dbReference>
<dbReference type="EC" id="3.2.1.26" evidence="4"/>
<dbReference type="SMART" id="SM00640">
    <property type="entry name" value="Glyco_32"/>
    <property type="match status" value="1"/>
</dbReference>
<sequence length="499" mass="58553">MAFERSFKKVDKKNAYSQLEKANLFVKEHKKYVNPKYRLVYHLMGEYGWINDPNGFIYFNGIYHCFYQHNPFNSCWGPTYWGHAISEDLVKWQYLPIALAPDSEYDKDGCFSGSAIEKDGKIYILYTGHVKKSDEEYMQTQCLAWSNDTINFIKYEGNPVIGLDKIPGGASKKDFRDPKVFKRGDKYYVLVASKDLNGKGQILFYESHNLIDWNFVNILFKSDIDREHILECPDFFSIDNKDVLIFSIQYIENNKVIRSETRYCTGLIDWNKGVFNLEYCDLIDYGTHFYAPQTTLGKNGCRVMIAWMDVWEREFPTHKLGHNWAGALILPREIYLKGNKLFFRPIKEIEKYRKNEQIFEGVLEGEHIRLPLEDNCFELDMTAEFFVDTEMNLELLSREDSGNDLIKLTFKYSFGVLELTVTIRDSVNNNENQSLLIDSLSSRLNLRLFMDKSSLEMFINEGEKVITKRVYPFKKYDLINISSQNACKVRLKKWNLQIT</sequence>
<dbReference type="SUPFAM" id="SSF75005">
    <property type="entry name" value="Arabinanase/levansucrase/invertase"/>
    <property type="match status" value="1"/>
</dbReference>
<dbReference type="InterPro" id="IPR013189">
    <property type="entry name" value="Glyco_hydro_32_C"/>
</dbReference>
<evidence type="ECO:0000256" key="4">
    <source>
        <dbReference type="RuleBase" id="RU362110"/>
    </source>
</evidence>
<protein>
    <recommendedName>
        <fullName evidence="4">Sucrose-6-phosphate hydrolase</fullName>
        <ecNumber evidence="4">3.2.1.26</ecNumber>
    </recommendedName>
    <alternativeName>
        <fullName evidence="5">Invertase</fullName>
    </alternativeName>
</protein>
<gene>
    <name evidence="8" type="ordered locus">Dtur_0551</name>
</gene>
<dbReference type="Gene3D" id="2.60.120.560">
    <property type="entry name" value="Exo-inulinase, domain 1"/>
    <property type="match status" value="1"/>
</dbReference>
<feature type="domain" description="Glycosyl hydrolase family 32 N-terminal" evidence="6">
    <location>
        <begin position="42"/>
        <end position="345"/>
    </location>
</feature>
<dbReference type="Pfam" id="PF08244">
    <property type="entry name" value="Glyco_hydro_32C"/>
    <property type="match status" value="1"/>
</dbReference>
<dbReference type="InParanoid" id="B8DZA8"/>
<dbReference type="NCBIfam" id="TIGR01322">
    <property type="entry name" value="scrB_fam"/>
    <property type="match status" value="1"/>
</dbReference>
<keyword evidence="5" id="KW-0119">Carbohydrate metabolism</keyword>
<evidence type="ECO:0000256" key="2">
    <source>
        <dbReference type="ARBA" id="ARBA00022801"/>
    </source>
</evidence>
<dbReference type="AlphaFoldDB" id="B8DZA8"/>
<dbReference type="InterPro" id="IPR006232">
    <property type="entry name" value="Suc6P_hydrolase"/>
</dbReference>
<dbReference type="STRING" id="515635.Dtur_0551"/>
<dbReference type="KEGG" id="dtu:Dtur_0551"/>
<dbReference type="InterPro" id="IPR023296">
    <property type="entry name" value="Glyco_hydro_beta-prop_sf"/>
</dbReference>
<dbReference type="CAZy" id="GH32">
    <property type="family name" value="Glycoside Hydrolase Family 32"/>
</dbReference>
<evidence type="ECO:0000256" key="1">
    <source>
        <dbReference type="ARBA" id="ARBA00009902"/>
    </source>
</evidence>
<dbReference type="OrthoDB" id="9759709at2"/>
<evidence type="ECO:0000259" key="6">
    <source>
        <dbReference type="Pfam" id="PF00251"/>
    </source>
</evidence>
<dbReference type="CDD" id="cd08996">
    <property type="entry name" value="GH32_FFase"/>
    <property type="match status" value="1"/>
</dbReference>
<comment type="subcellular location">
    <subcellularLocation>
        <location evidence="5">Cytoplasm</location>
    </subcellularLocation>
</comment>
<organism evidence="8 9">
    <name type="scientific">Dictyoglomus turgidum (strain DSM 6724 / Z-1310)</name>
    <dbReference type="NCBI Taxonomy" id="515635"/>
    <lineage>
        <taxon>Bacteria</taxon>
        <taxon>Pseudomonadati</taxon>
        <taxon>Dictyoglomota</taxon>
        <taxon>Dictyoglomia</taxon>
        <taxon>Dictyoglomales</taxon>
        <taxon>Dictyoglomaceae</taxon>
        <taxon>Dictyoglomus</taxon>
    </lineage>
</organism>
<dbReference type="InterPro" id="IPR001362">
    <property type="entry name" value="Glyco_hydro_32"/>
</dbReference>
<dbReference type="RefSeq" id="WP_012582926.1">
    <property type="nucleotide sequence ID" value="NC_011661.1"/>
</dbReference>
<dbReference type="HOGENOM" id="CLU_001528_7_0_0"/>
<comment type="similarity">
    <text evidence="1 4">Belongs to the glycosyl hydrolase 32 family.</text>
</comment>
<evidence type="ECO:0000313" key="9">
    <source>
        <dbReference type="Proteomes" id="UP000007719"/>
    </source>
</evidence>
<dbReference type="eggNOG" id="COG1621">
    <property type="taxonomic scope" value="Bacteria"/>
</dbReference>
<comment type="function">
    <text evidence="5">Enables the bacterium to metabolize sucrose as a sole carbon source.</text>
</comment>
<keyword evidence="3 4" id="KW-0326">Glycosidase</keyword>
<comment type="pathway">
    <text evidence="5">Glycan biosynthesis; sucrose metabolism.</text>
</comment>
<evidence type="ECO:0000256" key="5">
    <source>
        <dbReference type="RuleBase" id="RU365015"/>
    </source>
</evidence>
<feature type="domain" description="Glycosyl hydrolase family 32 C-terminal" evidence="7">
    <location>
        <begin position="348"/>
        <end position="486"/>
    </location>
</feature>
<evidence type="ECO:0000313" key="8">
    <source>
        <dbReference type="EMBL" id="ACK41841.1"/>
    </source>
</evidence>
<name>B8DZA8_DICTD</name>